<dbReference type="Proteomes" id="UP000026961">
    <property type="component" value="Chromosome 5"/>
</dbReference>
<sequence length="103" mass="10878">MDGFTPYSLPLSVTVTPLPGGNATLLSRRRTSSVVSPECSCERSELCPGATPAFREAHLGHARAGACRVPHRGGSAGDQPMHVVGVVQGVKLWIDQIVVDMLL</sequence>
<dbReference type="EnsemblPlants" id="OGLUM05G24080.1">
    <property type="protein sequence ID" value="OGLUM05G24080.1"/>
    <property type="gene ID" value="OGLUM05G24080"/>
</dbReference>
<dbReference type="HOGENOM" id="CLU_2267979_0_0_1"/>
<name>A0A0E0A1M1_9ORYZ</name>
<proteinExistence type="predicted"/>
<reference evidence="1" key="2">
    <citation type="submission" date="2018-05" db="EMBL/GenBank/DDBJ databases">
        <title>OgluRS3 (Oryza glumaepatula Reference Sequence Version 3).</title>
        <authorList>
            <person name="Zhang J."/>
            <person name="Kudrna D."/>
            <person name="Lee S."/>
            <person name="Talag J."/>
            <person name="Welchert J."/>
            <person name="Wing R.A."/>
        </authorList>
    </citation>
    <scope>NUCLEOTIDE SEQUENCE [LARGE SCALE GENOMIC DNA]</scope>
</reference>
<organism evidence="1">
    <name type="scientific">Oryza glumipatula</name>
    <dbReference type="NCBI Taxonomy" id="40148"/>
    <lineage>
        <taxon>Eukaryota</taxon>
        <taxon>Viridiplantae</taxon>
        <taxon>Streptophyta</taxon>
        <taxon>Embryophyta</taxon>
        <taxon>Tracheophyta</taxon>
        <taxon>Spermatophyta</taxon>
        <taxon>Magnoliopsida</taxon>
        <taxon>Liliopsida</taxon>
        <taxon>Poales</taxon>
        <taxon>Poaceae</taxon>
        <taxon>BOP clade</taxon>
        <taxon>Oryzoideae</taxon>
        <taxon>Oryzeae</taxon>
        <taxon>Oryzinae</taxon>
        <taxon>Oryza</taxon>
    </lineage>
</organism>
<evidence type="ECO:0000313" key="2">
    <source>
        <dbReference type="Proteomes" id="UP000026961"/>
    </source>
</evidence>
<keyword evidence="2" id="KW-1185">Reference proteome</keyword>
<reference evidence="1" key="1">
    <citation type="submission" date="2015-04" db="UniProtKB">
        <authorList>
            <consortium name="EnsemblPlants"/>
        </authorList>
    </citation>
    <scope>IDENTIFICATION</scope>
</reference>
<dbReference type="AlphaFoldDB" id="A0A0E0A1M1"/>
<dbReference type="Gramene" id="OGLUM05G24080.1">
    <property type="protein sequence ID" value="OGLUM05G24080.1"/>
    <property type="gene ID" value="OGLUM05G24080"/>
</dbReference>
<protein>
    <submittedName>
        <fullName evidence="1">Uncharacterized protein</fullName>
    </submittedName>
</protein>
<evidence type="ECO:0000313" key="1">
    <source>
        <dbReference type="EnsemblPlants" id="OGLUM05G24080.1"/>
    </source>
</evidence>
<accession>A0A0E0A1M1</accession>